<dbReference type="RefSeq" id="WP_259311376.1">
    <property type="nucleotide sequence ID" value="NZ_CP087164.1"/>
</dbReference>
<reference evidence="7" key="1">
    <citation type="journal article" date="2022" name="Int. J. Syst. Evol. Microbiol.">
        <title>Pseudomonas aegrilactucae sp. nov. and Pseudomonas morbosilactucae sp. nov., pathogens causing bacterial rot of lettuce in Japan.</title>
        <authorList>
            <person name="Sawada H."/>
            <person name="Fujikawa T."/>
            <person name="Satou M."/>
        </authorList>
    </citation>
    <scope>NUCLEOTIDE SEQUENCE</scope>
    <source>
        <strain evidence="7">0166_1</strain>
    </source>
</reference>
<dbReference type="EC" id="1.14.14.5" evidence="7"/>
<evidence type="ECO:0000313" key="8">
    <source>
        <dbReference type="Proteomes" id="UP001162834"/>
    </source>
</evidence>
<keyword evidence="2" id="KW-0288">FMN</keyword>
<evidence type="ECO:0000256" key="5">
    <source>
        <dbReference type="SAM" id="MobiDB-lite"/>
    </source>
</evidence>
<keyword evidence="3 7" id="KW-0560">Oxidoreductase</keyword>
<keyword evidence="4 7" id="KW-0503">Monooxygenase</keyword>
<feature type="region of interest" description="Disordered" evidence="5">
    <location>
        <begin position="415"/>
        <end position="439"/>
    </location>
</feature>
<proteinExistence type="predicted"/>
<dbReference type="InterPro" id="IPR011251">
    <property type="entry name" value="Luciferase-like_dom"/>
</dbReference>
<dbReference type="GO" id="GO:0008726">
    <property type="term" value="F:alkanesulfonate monooxygenase activity"/>
    <property type="evidence" value="ECO:0007669"/>
    <property type="project" value="UniProtKB-EC"/>
</dbReference>
<dbReference type="InterPro" id="IPR050172">
    <property type="entry name" value="SsuD_RutA_monooxygenase"/>
</dbReference>
<dbReference type="SUPFAM" id="SSF51679">
    <property type="entry name" value="Bacterial luciferase-like"/>
    <property type="match status" value="1"/>
</dbReference>
<keyword evidence="1" id="KW-0285">Flavoprotein</keyword>
<feature type="compositionally biased region" description="Basic and acidic residues" evidence="5">
    <location>
        <begin position="424"/>
        <end position="439"/>
    </location>
</feature>
<dbReference type="PANTHER" id="PTHR42847">
    <property type="entry name" value="ALKANESULFONATE MONOOXYGENASE"/>
    <property type="match status" value="1"/>
</dbReference>
<evidence type="ECO:0000259" key="6">
    <source>
        <dbReference type="Pfam" id="PF00296"/>
    </source>
</evidence>
<dbReference type="Gene3D" id="3.20.20.30">
    <property type="entry name" value="Luciferase-like domain"/>
    <property type="match status" value="1"/>
</dbReference>
<gene>
    <name evidence="7" type="primary">ssuD_4</name>
    <name evidence="7" type="ORF">DSM104329_03734</name>
</gene>
<dbReference type="Pfam" id="PF00296">
    <property type="entry name" value="Bac_luciferase"/>
    <property type="match status" value="1"/>
</dbReference>
<dbReference type="GO" id="GO:0046306">
    <property type="term" value="P:alkanesulfonate catabolic process"/>
    <property type="evidence" value="ECO:0007669"/>
    <property type="project" value="TreeGrafter"/>
</dbReference>
<evidence type="ECO:0000256" key="1">
    <source>
        <dbReference type="ARBA" id="ARBA00022630"/>
    </source>
</evidence>
<dbReference type="AlphaFoldDB" id="A0A9E7C235"/>
<dbReference type="InterPro" id="IPR036661">
    <property type="entry name" value="Luciferase-like_sf"/>
</dbReference>
<feature type="domain" description="Luciferase-like" evidence="6">
    <location>
        <begin position="49"/>
        <end position="350"/>
    </location>
</feature>
<dbReference type="PANTHER" id="PTHR42847:SF4">
    <property type="entry name" value="ALKANESULFONATE MONOOXYGENASE-RELATED"/>
    <property type="match status" value="1"/>
</dbReference>
<evidence type="ECO:0000256" key="2">
    <source>
        <dbReference type="ARBA" id="ARBA00022643"/>
    </source>
</evidence>
<evidence type="ECO:0000256" key="4">
    <source>
        <dbReference type="ARBA" id="ARBA00023033"/>
    </source>
</evidence>
<accession>A0A9E7C235</accession>
<dbReference type="KEGG" id="sbae:DSM104329_03734"/>
<evidence type="ECO:0000313" key="7">
    <source>
        <dbReference type="EMBL" id="UGS37319.1"/>
    </source>
</evidence>
<sequence>MPDLEFYLFNFGSYPDVPHVDDTPRRSLYIDAPNELYDPRKGQWVVDSYLDTLEFGEKLGFDGLCTTTQMGGPIGVTPSSMLPAAWLAARTQRIKIVALGPILNTYLSPMRAAEDIALLDTMSGGRLIVGLPMGHGQNWHAAGGMNPAYARDRHWEAHDLMVKAFTEPGPFEWQGEFFHVPYANLWPRPVQQPYPEIWVPAAGSRVTFERCARHHYTYQTLFSPKKALLRNVTAFRKVAEEEFGYTPDPNQIVSVLFVHVAETDQQARLEAEPHLRWVFQNMIRANAYDAFPPGHFSPQSLRGFLTGGGYRNRDIGDMTYEEIVDEGWGVIGSPDTVCEQLDDIVTQLGAGRVIVIADNGAMPNWMIRKSMTLMAEQVIPRFRPPGGAPVWAREDPRPVPTHAQLGADLMGRTLPAHPEAVMPDGDRIDVRTGHVADAR</sequence>
<keyword evidence="8" id="KW-1185">Reference proteome</keyword>
<dbReference type="EMBL" id="CP087164">
    <property type="protein sequence ID" value="UGS37319.1"/>
    <property type="molecule type" value="Genomic_DNA"/>
</dbReference>
<organism evidence="7 8">
    <name type="scientific">Capillimicrobium parvum</name>
    <dbReference type="NCBI Taxonomy" id="2884022"/>
    <lineage>
        <taxon>Bacteria</taxon>
        <taxon>Bacillati</taxon>
        <taxon>Actinomycetota</taxon>
        <taxon>Thermoleophilia</taxon>
        <taxon>Solirubrobacterales</taxon>
        <taxon>Capillimicrobiaceae</taxon>
        <taxon>Capillimicrobium</taxon>
    </lineage>
</organism>
<protein>
    <submittedName>
        <fullName evidence="7">Alkanesulfonate monooxygenase</fullName>
        <ecNumber evidence="7">1.14.14.5</ecNumber>
    </submittedName>
</protein>
<evidence type="ECO:0000256" key="3">
    <source>
        <dbReference type="ARBA" id="ARBA00023002"/>
    </source>
</evidence>
<dbReference type="Proteomes" id="UP001162834">
    <property type="component" value="Chromosome"/>
</dbReference>
<name>A0A9E7C235_9ACTN</name>